<protein>
    <submittedName>
        <fullName evidence="1">MBL fold metallo-hydrolase</fullName>
    </submittedName>
</protein>
<dbReference type="Pfam" id="PF13483">
    <property type="entry name" value="Lactamase_B_3"/>
    <property type="match status" value="1"/>
</dbReference>
<dbReference type="Proteomes" id="UP000601171">
    <property type="component" value="Unassembled WGS sequence"/>
</dbReference>
<name>A0A926IJZ0_9FIRM</name>
<accession>A0A926IJZ0</accession>
<dbReference type="SUPFAM" id="SSF56281">
    <property type="entry name" value="Metallo-hydrolase/oxidoreductase"/>
    <property type="match status" value="1"/>
</dbReference>
<proteinExistence type="predicted"/>
<dbReference type="RefSeq" id="WP_262428630.1">
    <property type="nucleotide sequence ID" value="NZ_JACRTG010000008.1"/>
</dbReference>
<dbReference type="InterPro" id="IPR036866">
    <property type="entry name" value="RibonucZ/Hydroxyglut_hydro"/>
</dbReference>
<sequence length="222" mass="26334">MKVEYIYHSGFTIEADDYFLVFDYYRGDITLKDKKIIVFSTHKHHDHYNPKILTWKKNYPDISYVLSSDIDVSPSKNIYKIDPYEELKLQDVAIKAFGSTDLGVSLLIKLEDKNIFFAGDLNWWHWEEDFPEDQLKEEKDFKDEVSKIIGERIDVAFFPVDPRLEDAFYLGAQYFIEKLKPKIFFPMHFGDKYEIIPKLINKINDNTVDIVKIKKKNQVFIV</sequence>
<dbReference type="EMBL" id="JACRTG010000008">
    <property type="protein sequence ID" value="MBC8587158.1"/>
    <property type="molecule type" value="Genomic_DNA"/>
</dbReference>
<keyword evidence="2" id="KW-1185">Reference proteome</keyword>
<evidence type="ECO:0000313" key="2">
    <source>
        <dbReference type="Proteomes" id="UP000601171"/>
    </source>
</evidence>
<evidence type="ECO:0000313" key="1">
    <source>
        <dbReference type="EMBL" id="MBC8587158.1"/>
    </source>
</evidence>
<gene>
    <name evidence="1" type="ORF">H8707_02725</name>
</gene>
<dbReference type="AlphaFoldDB" id="A0A926IJZ0"/>
<reference evidence="1" key="1">
    <citation type="submission" date="2020-08" db="EMBL/GenBank/DDBJ databases">
        <title>Genome public.</title>
        <authorList>
            <person name="Liu C."/>
            <person name="Sun Q."/>
        </authorList>
    </citation>
    <scope>NUCLEOTIDE SEQUENCE</scope>
    <source>
        <strain evidence="1">BX21</strain>
    </source>
</reference>
<dbReference type="PANTHER" id="PTHR42967">
    <property type="entry name" value="METAL DEPENDENT HYDROLASE"/>
    <property type="match status" value="1"/>
</dbReference>
<comment type="caution">
    <text evidence="1">The sequence shown here is derived from an EMBL/GenBank/DDBJ whole genome shotgun (WGS) entry which is preliminary data.</text>
</comment>
<organism evidence="1 2">
    <name type="scientific">Paratissierella segnis</name>
    <dbReference type="NCBI Taxonomy" id="2763679"/>
    <lineage>
        <taxon>Bacteria</taxon>
        <taxon>Bacillati</taxon>
        <taxon>Bacillota</taxon>
        <taxon>Tissierellia</taxon>
        <taxon>Tissierellales</taxon>
        <taxon>Tissierellaceae</taxon>
        <taxon>Paratissierella</taxon>
    </lineage>
</organism>
<dbReference type="PANTHER" id="PTHR42967:SF1">
    <property type="entry name" value="MBL FOLD METALLO-HYDROLASE"/>
    <property type="match status" value="1"/>
</dbReference>
<dbReference type="Gene3D" id="3.60.15.10">
    <property type="entry name" value="Ribonuclease Z/Hydroxyacylglutathione hydrolase-like"/>
    <property type="match status" value="1"/>
</dbReference>